<organism evidence="1 2">
    <name type="scientific">Chryseobacterium mucoviscidosis</name>
    <dbReference type="NCBI Taxonomy" id="1945581"/>
    <lineage>
        <taxon>Bacteria</taxon>
        <taxon>Pseudomonadati</taxon>
        <taxon>Bacteroidota</taxon>
        <taxon>Flavobacteriia</taxon>
        <taxon>Flavobacteriales</taxon>
        <taxon>Weeksellaceae</taxon>
        <taxon>Chryseobacterium group</taxon>
        <taxon>Chryseobacterium</taxon>
    </lineage>
</organism>
<proteinExistence type="predicted"/>
<keyword evidence="2" id="KW-1185">Reference proteome</keyword>
<dbReference type="Proteomes" id="UP000196355">
    <property type="component" value="Unassembled WGS sequence"/>
</dbReference>
<protein>
    <submittedName>
        <fullName evidence="1">Uncharacterized protein</fullName>
    </submittedName>
</protein>
<gene>
    <name evidence="1" type="ORF">B0E34_06360</name>
</gene>
<evidence type="ECO:0000313" key="2">
    <source>
        <dbReference type="Proteomes" id="UP000196355"/>
    </source>
</evidence>
<accession>A0A202C639</accession>
<comment type="caution">
    <text evidence="1">The sequence shown here is derived from an EMBL/GenBank/DDBJ whole genome shotgun (WGS) entry which is preliminary data.</text>
</comment>
<name>A0A202C639_9FLAO</name>
<sequence>MKTFYLLIMCFIANQLWDAQQTKVLTIDVSAPEKCPVILDLNYRNKEKDDSKCESRWLSIKPRELIAVELKNINPLKYEYTINDNNITYFMDTATINQNIALLSKSSEKELKLEYDVTTYVSLPSKSKELSEKIDDLEIFIDKFELENVSKESLGKEFFQTRDSLFTALKEDYYEAEKYKACLEQGKGKKYANAITEAQKQASEELIKYSIEKSEQLLKTFESKFFFSNIMYTLPRDIQGKNIDAVEFTIKRLDKKTKKEDGNYGKYNIWIRGGLKIDISAGVFLTSLYDEEFEKRDIPGNAEQKQIALKKQGSYDFAFGSTVNTNFRWNSWIQPQINFGFIFTQNQKFQVILGGGLIMGRQERWILSGGLSMGVVDRLAGGFEKGQAYDLGASGQIPMVKQFKFGHFIGITYNLSKVNAVSLK</sequence>
<evidence type="ECO:0000313" key="1">
    <source>
        <dbReference type="EMBL" id="OVE59247.1"/>
    </source>
</evidence>
<dbReference type="EMBL" id="MVAG01000091">
    <property type="protein sequence ID" value="OVE59247.1"/>
    <property type="molecule type" value="Genomic_DNA"/>
</dbReference>
<dbReference type="RefSeq" id="WP_087707982.1">
    <property type="nucleotide sequence ID" value="NZ_MVAG01000091.1"/>
</dbReference>
<dbReference type="AlphaFoldDB" id="A0A202C639"/>
<reference evidence="2" key="1">
    <citation type="submission" date="2017-02" db="EMBL/GenBank/DDBJ databases">
        <authorList>
            <person name="Tetz G."/>
            <person name="Tetz V."/>
        </authorList>
    </citation>
    <scope>NUCLEOTIDE SEQUENCE [LARGE SCALE GENOMIC DNA]</scope>
    <source>
        <strain evidence="2">VT16-26</strain>
    </source>
</reference>